<organism evidence="1 2">
    <name type="scientific">Spodoptera exigua</name>
    <name type="common">Beet armyworm</name>
    <name type="synonym">Noctua fulgens</name>
    <dbReference type="NCBI Taxonomy" id="7107"/>
    <lineage>
        <taxon>Eukaryota</taxon>
        <taxon>Metazoa</taxon>
        <taxon>Ecdysozoa</taxon>
        <taxon>Arthropoda</taxon>
        <taxon>Hexapoda</taxon>
        <taxon>Insecta</taxon>
        <taxon>Pterygota</taxon>
        <taxon>Neoptera</taxon>
        <taxon>Endopterygota</taxon>
        <taxon>Lepidoptera</taxon>
        <taxon>Glossata</taxon>
        <taxon>Ditrysia</taxon>
        <taxon>Noctuoidea</taxon>
        <taxon>Noctuidae</taxon>
        <taxon>Amphipyrinae</taxon>
        <taxon>Spodoptera</taxon>
    </lineage>
</organism>
<dbReference type="GO" id="GO:0007219">
    <property type="term" value="P:Notch signaling pathway"/>
    <property type="evidence" value="ECO:0007669"/>
    <property type="project" value="InterPro"/>
</dbReference>
<dbReference type="PANTHER" id="PTHR12254">
    <property type="entry name" value="ENHANCER OF SPLIT MALPHA PROTEIN"/>
    <property type="match status" value="1"/>
</dbReference>
<dbReference type="InterPro" id="IPR029686">
    <property type="entry name" value="Malpha/m4/m2"/>
</dbReference>
<accession>A0A835GL39</accession>
<proteinExistence type="predicted"/>
<dbReference type="Proteomes" id="UP000648187">
    <property type="component" value="Unassembled WGS sequence"/>
</dbReference>
<name>A0A835GL39_SPOEX</name>
<protein>
    <submittedName>
        <fullName evidence="1">Uncharacterized protein</fullName>
    </submittedName>
</protein>
<reference evidence="1" key="1">
    <citation type="submission" date="2020-08" db="EMBL/GenBank/DDBJ databases">
        <title>Spodoptera exigua strain:BAW_Kor-Di-RS1 Genome sequencing and assembly.</title>
        <authorList>
            <person name="Kim J."/>
            <person name="Nam H.Y."/>
            <person name="Kwon M."/>
            <person name="Choi J.H."/>
            <person name="Cho S.R."/>
            <person name="Kim G.-H."/>
        </authorList>
    </citation>
    <scope>NUCLEOTIDE SEQUENCE</scope>
    <source>
        <strain evidence="1">BAW_Kor-Di-RS1</strain>
        <tissue evidence="1">Whole-body</tissue>
    </source>
</reference>
<dbReference type="GO" id="GO:0007423">
    <property type="term" value="P:sensory organ development"/>
    <property type="evidence" value="ECO:0007669"/>
    <property type="project" value="InterPro"/>
</dbReference>
<dbReference type="EMBL" id="JACKWZ010000049">
    <property type="protein sequence ID" value="KAF9418865.1"/>
    <property type="molecule type" value="Genomic_DNA"/>
</dbReference>
<sequence>MHIGVSNKPLDSPTHTKGAFHVLVDLLCRGRRAHYKSPTGSLSPTFPPVISLATHALSTITIYLSNFDMSYYANNEYIIATNNSINENRYNSEKMKNSGIKALLRPLMKMIKKTTKRAPAKTCDTCFEEDQNSSNEMLERKICEEMEACQSGAAFLVYNDNNTCDLVPVTPDNFYVPVHFARTEAGTFFWTTVSKTEADFAAAHCYTECQTAEQQYPVLQDRWVQA</sequence>
<gene>
    <name evidence="1" type="ORF">HW555_004385</name>
</gene>
<comment type="caution">
    <text evidence="1">The sequence shown here is derived from an EMBL/GenBank/DDBJ whole genome shotgun (WGS) entry which is preliminary data.</text>
</comment>
<evidence type="ECO:0000313" key="2">
    <source>
        <dbReference type="Proteomes" id="UP000648187"/>
    </source>
</evidence>
<dbReference type="AlphaFoldDB" id="A0A835GL39"/>
<dbReference type="PANTHER" id="PTHR12254:SF0">
    <property type="entry name" value="BARBU-RELATED"/>
    <property type="match status" value="1"/>
</dbReference>
<keyword evidence="2" id="KW-1185">Reference proteome</keyword>
<evidence type="ECO:0000313" key="1">
    <source>
        <dbReference type="EMBL" id="KAF9418865.1"/>
    </source>
</evidence>
<dbReference type="Pfam" id="PF15952">
    <property type="entry name" value="ESM4"/>
    <property type="match status" value="1"/>
</dbReference>